<organism evidence="1 2">
    <name type="scientific">Enterobacter roggenkampii</name>
    <dbReference type="NCBI Taxonomy" id="1812935"/>
    <lineage>
        <taxon>Bacteria</taxon>
        <taxon>Pseudomonadati</taxon>
        <taxon>Pseudomonadota</taxon>
        <taxon>Gammaproteobacteria</taxon>
        <taxon>Enterobacterales</taxon>
        <taxon>Enterobacteriaceae</taxon>
        <taxon>Enterobacter</taxon>
        <taxon>Enterobacter cloacae complex</taxon>
    </lineage>
</organism>
<gene>
    <name evidence="1" type="ORF">SAMEA2273136_05057</name>
</gene>
<evidence type="ECO:0000313" key="1">
    <source>
        <dbReference type="EMBL" id="SAD58942.1"/>
    </source>
</evidence>
<sequence>MVGIKEGLTIVAKVGEAVVEERKDDIGWQFGSGLARTFRLQGIAHNLIVFDIVTLNFNRRFPVFIANGVVERGERFNNLVANPLTHFRETAQPAVVVLFPGRRYHHRNLLPV</sequence>
<evidence type="ECO:0000313" key="2">
    <source>
        <dbReference type="Proteomes" id="UP000077278"/>
    </source>
</evidence>
<comment type="caution">
    <text evidence="1">The sequence shown here is derived from an EMBL/GenBank/DDBJ whole genome shotgun (WGS) entry which is preliminary data.</text>
</comment>
<reference evidence="1 2" key="1">
    <citation type="submission" date="2016-03" db="EMBL/GenBank/DDBJ databases">
        <authorList>
            <consortium name="Pathogen Informatics"/>
        </authorList>
    </citation>
    <scope>NUCLEOTIDE SEQUENCE [LARGE SCALE GENOMIC DNA]</scope>
    <source>
        <strain evidence="2">e264</strain>
    </source>
</reference>
<protein>
    <submittedName>
        <fullName evidence="1">Uncharacterized protein</fullName>
    </submittedName>
</protein>
<name>A0ABD7KRK4_9ENTR</name>
<proteinExistence type="predicted"/>
<dbReference type="AlphaFoldDB" id="A0ABD7KRK4"/>
<dbReference type="Proteomes" id="UP000077278">
    <property type="component" value="Unassembled WGS sequence"/>
</dbReference>
<accession>A0ABD7KRK4</accession>
<dbReference type="EMBL" id="FKDD01000053">
    <property type="protein sequence ID" value="SAD58942.1"/>
    <property type="molecule type" value="Genomic_DNA"/>
</dbReference>